<proteinExistence type="inferred from homology"/>
<feature type="transmembrane region" description="Helical" evidence="11">
    <location>
        <begin position="126"/>
        <end position="146"/>
    </location>
</feature>
<dbReference type="Gene3D" id="1.20.1510.10">
    <property type="entry name" value="Cation efflux protein transmembrane domain"/>
    <property type="match status" value="1"/>
</dbReference>
<accession>A0A397SG09</accession>
<dbReference type="GO" id="GO:0031901">
    <property type="term" value="C:early endosome membrane"/>
    <property type="evidence" value="ECO:0007669"/>
    <property type="project" value="UniProtKB-SubCell"/>
</dbReference>
<evidence type="ECO:0000256" key="6">
    <source>
        <dbReference type="ARBA" id="ARBA00022833"/>
    </source>
</evidence>
<feature type="transmembrane region" description="Helical" evidence="11">
    <location>
        <begin position="95"/>
        <end position="120"/>
    </location>
</feature>
<comment type="subcellular location">
    <subcellularLocation>
        <location evidence="2">Cytoplasmic vesicle</location>
        <location evidence="2">Secretory vesicle</location>
        <location evidence="2">Synaptic vesicle membrane</location>
        <topology evidence="2">Multi-pass membrane protein</topology>
    </subcellularLocation>
    <subcellularLocation>
        <location evidence="1">Early endosome membrane</location>
    </subcellularLocation>
</comment>
<dbReference type="GO" id="GO:0030003">
    <property type="term" value="P:intracellular monoatomic cation homeostasis"/>
    <property type="evidence" value="ECO:0007669"/>
    <property type="project" value="UniProtKB-ARBA"/>
</dbReference>
<dbReference type="AlphaFoldDB" id="A0A397SG09"/>
<keyword evidence="4 11" id="KW-0812">Transmembrane</keyword>
<evidence type="ECO:0000256" key="5">
    <source>
        <dbReference type="ARBA" id="ARBA00022753"/>
    </source>
</evidence>
<keyword evidence="5" id="KW-0967">Endosome</keyword>
<evidence type="ECO:0000259" key="12">
    <source>
        <dbReference type="Pfam" id="PF01545"/>
    </source>
</evidence>
<evidence type="ECO:0000313" key="14">
    <source>
        <dbReference type="Proteomes" id="UP000265703"/>
    </source>
</evidence>
<dbReference type="PANTHER" id="PTHR31937">
    <property type="entry name" value="TRANSMEMBRANE PROTEIN 163"/>
    <property type="match status" value="1"/>
</dbReference>
<dbReference type="SUPFAM" id="SSF161111">
    <property type="entry name" value="Cation efflux protein transmembrane domain-like"/>
    <property type="match status" value="1"/>
</dbReference>
<protein>
    <recommendedName>
        <fullName evidence="12">Cation efflux protein transmembrane domain-containing protein</fullName>
    </recommendedName>
</protein>
<keyword evidence="7 11" id="KW-1133">Transmembrane helix</keyword>
<name>A0A397SG09_9GLOM</name>
<keyword evidence="9 11" id="KW-0472">Membrane</keyword>
<dbReference type="Proteomes" id="UP000265703">
    <property type="component" value="Unassembled WGS sequence"/>
</dbReference>
<dbReference type="GO" id="GO:0098771">
    <property type="term" value="P:inorganic ion homeostasis"/>
    <property type="evidence" value="ECO:0007669"/>
    <property type="project" value="UniProtKB-ARBA"/>
</dbReference>
<comment type="similarity">
    <text evidence="3">Belongs to the TMEM163 family.</text>
</comment>
<evidence type="ECO:0000256" key="1">
    <source>
        <dbReference type="ARBA" id="ARBA00004146"/>
    </source>
</evidence>
<sequence length="219" mass="24580">MKLLSKKNLISRSRLIKYAIYICIFTIFWNIIEGVVSIFFGNEEDSVSLTFFGIDSFIEVTSASLVLWRFLTESKPDEEKAIQILEENLSKERKVTIGIGLLFLLLSLATISDSIVALIQKRKPETAIASLIISSVSLSFMGFLWLSKRYLAKMLNSSTMASEAQCSLACIKITFVVFIGSILYIIWKGGWWLDSVAAIILGILFAKEGIDMILWALNN</sequence>
<feature type="transmembrane region" description="Helical" evidence="11">
    <location>
        <begin position="193"/>
        <end position="217"/>
    </location>
</feature>
<evidence type="ECO:0000256" key="3">
    <source>
        <dbReference type="ARBA" id="ARBA00008731"/>
    </source>
</evidence>
<organism evidence="13 14">
    <name type="scientific">Glomus cerebriforme</name>
    <dbReference type="NCBI Taxonomy" id="658196"/>
    <lineage>
        <taxon>Eukaryota</taxon>
        <taxon>Fungi</taxon>
        <taxon>Fungi incertae sedis</taxon>
        <taxon>Mucoromycota</taxon>
        <taxon>Glomeromycotina</taxon>
        <taxon>Glomeromycetes</taxon>
        <taxon>Glomerales</taxon>
        <taxon>Glomeraceae</taxon>
        <taxon>Glomus</taxon>
    </lineage>
</organism>
<evidence type="ECO:0000313" key="13">
    <source>
        <dbReference type="EMBL" id="RIA83175.1"/>
    </source>
</evidence>
<dbReference type="InterPro" id="IPR027469">
    <property type="entry name" value="Cation_efflux_TMD_sf"/>
</dbReference>
<keyword evidence="10" id="KW-0968">Cytoplasmic vesicle</keyword>
<evidence type="ECO:0000256" key="2">
    <source>
        <dbReference type="ARBA" id="ARBA00004644"/>
    </source>
</evidence>
<comment type="caution">
    <text evidence="13">The sequence shown here is derived from an EMBL/GenBank/DDBJ whole genome shotgun (WGS) entry which is preliminary data.</text>
</comment>
<keyword evidence="14" id="KW-1185">Reference proteome</keyword>
<gene>
    <name evidence="13" type="ORF">C1645_786924</name>
</gene>
<feature type="transmembrane region" description="Helical" evidence="11">
    <location>
        <begin position="47"/>
        <end position="71"/>
    </location>
</feature>
<feature type="domain" description="Cation efflux protein transmembrane" evidence="12">
    <location>
        <begin position="100"/>
        <end position="213"/>
    </location>
</feature>
<evidence type="ECO:0000256" key="8">
    <source>
        <dbReference type="ARBA" id="ARBA00023018"/>
    </source>
</evidence>
<evidence type="ECO:0000256" key="9">
    <source>
        <dbReference type="ARBA" id="ARBA00023136"/>
    </source>
</evidence>
<keyword evidence="8" id="KW-0770">Synapse</keyword>
<reference evidence="13 14" key="1">
    <citation type="submission" date="2018-06" db="EMBL/GenBank/DDBJ databases">
        <title>Comparative genomics reveals the genomic features of Rhizophagus irregularis, R. cerebriforme, R. diaphanum and Gigaspora rosea, and their symbiotic lifestyle signature.</title>
        <authorList>
            <person name="Morin E."/>
            <person name="San Clemente H."/>
            <person name="Chen E.C.H."/>
            <person name="De La Providencia I."/>
            <person name="Hainaut M."/>
            <person name="Kuo A."/>
            <person name="Kohler A."/>
            <person name="Murat C."/>
            <person name="Tang N."/>
            <person name="Roy S."/>
            <person name="Loubradou J."/>
            <person name="Henrissat B."/>
            <person name="Grigoriev I.V."/>
            <person name="Corradi N."/>
            <person name="Roux C."/>
            <person name="Martin F.M."/>
        </authorList>
    </citation>
    <scope>NUCLEOTIDE SEQUENCE [LARGE SCALE GENOMIC DNA]</scope>
    <source>
        <strain evidence="13 14">DAOM 227022</strain>
    </source>
</reference>
<dbReference type="PANTHER" id="PTHR31937:SF2">
    <property type="entry name" value="TRANSMEMBRANE PROTEIN 163"/>
    <property type="match status" value="1"/>
</dbReference>
<feature type="transmembrane region" description="Helical" evidence="11">
    <location>
        <begin position="166"/>
        <end position="187"/>
    </location>
</feature>
<evidence type="ECO:0000256" key="7">
    <source>
        <dbReference type="ARBA" id="ARBA00022989"/>
    </source>
</evidence>
<dbReference type="Pfam" id="PF01545">
    <property type="entry name" value="Cation_efflux"/>
    <property type="match status" value="1"/>
</dbReference>
<keyword evidence="6" id="KW-0862">Zinc</keyword>
<evidence type="ECO:0000256" key="4">
    <source>
        <dbReference type="ARBA" id="ARBA00022692"/>
    </source>
</evidence>
<evidence type="ECO:0000256" key="10">
    <source>
        <dbReference type="ARBA" id="ARBA00023329"/>
    </source>
</evidence>
<feature type="transmembrane region" description="Helical" evidence="11">
    <location>
        <begin position="20"/>
        <end position="41"/>
    </location>
</feature>
<dbReference type="InterPro" id="IPR058533">
    <property type="entry name" value="Cation_efflux_TM"/>
</dbReference>
<evidence type="ECO:0000256" key="11">
    <source>
        <dbReference type="SAM" id="Phobius"/>
    </source>
</evidence>
<dbReference type="GO" id="GO:0008324">
    <property type="term" value="F:monoatomic cation transmembrane transporter activity"/>
    <property type="evidence" value="ECO:0007669"/>
    <property type="project" value="InterPro"/>
</dbReference>
<dbReference type="InterPro" id="IPR026765">
    <property type="entry name" value="Tmem163"/>
</dbReference>
<dbReference type="EMBL" id="QKYT01000593">
    <property type="protein sequence ID" value="RIA83175.1"/>
    <property type="molecule type" value="Genomic_DNA"/>
</dbReference>
<dbReference type="OrthoDB" id="5980560at2759"/>